<dbReference type="Pfam" id="PF00444">
    <property type="entry name" value="Ribosomal_L36"/>
    <property type="match status" value="1"/>
</dbReference>
<evidence type="ECO:0000256" key="5">
    <source>
        <dbReference type="ARBA" id="ARBA00023128"/>
    </source>
</evidence>
<dbReference type="AlphaFoldDB" id="A0A833RU55"/>
<dbReference type="GO" id="GO:0005762">
    <property type="term" value="C:mitochondrial large ribosomal subunit"/>
    <property type="evidence" value="ECO:0007669"/>
    <property type="project" value="TreeGrafter"/>
</dbReference>
<dbReference type="InterPro" id="IPR035977">
    <property type="entry name" value="Ribosomal_bL36_sp"/>
</dbReference>
<evidence type="ECO:0000256" key="4">
    <source>
        <dbReference type="ARBA" id="ARBA00022980"/>
    </source>
</evidence>
<comment type="similarity">
    <text evidence="2">Belongs to the bacterial ribosomal protein bL36 family.</text>
</comment>
<dbReference type="PANTHER" id="PTHR46909:SF1">
    <property type="entry name" value="LARGE RIBOSOMAL SUBUNIT PROTEIN BL36M"/>
    <property type="match status" value="1"/>
</dbReference>
<accession>A0A833RU55</accession>
<dbReference type="Proteomes" id="UP000655588">
    <property type="component" value="Unassembled WGS sequence"/>
</dbReference>
<gene>
    <name evidence="9" type="ORF">E2986_06146</name>
</gene>
<keyword evidence="3" id="KW-0809">Transit peptide</keyword>
<reference evidence="9" key="1">
    <citation type="submission" date="2019-11" db="EMBL/GenBank/DDBJ databases">
        <title>The nuclear and mitochondrial genomes of Frieseomelitta varia - a highly eusocial stingless bee (Meliponini) with a permanently sterile worker caste.</title>
        <authorList>
            <person name="Freitas F.C.P."/>
            <person name="Lourenco A.P."/>
            <person name="Nunes F.M.F."/>
            <person name="Paschoal A.R."/>
            <person name="Abreu F.C.P."/>
            <person name="Barbin F.O."/>
            <person name="Bataglia L."/>
            <person name="Cardoso-Junior C.A.M."/>
            <person name="Cervoni M.S."/>
            <person name="Silva S.R."/>
            <person name="Dalarmi F."/>
            <person name="Del Lama M.A."/>
            <person name="Depintor T.S."/>
            <person name="Ferreira K.M."/>
            <person name="Goria P.S."/>
            <person name="Jaskot M.C."/>
            <person name="Lago D.C."/>
            <person name="Luna-Lucena D."/>
            <person name="Moda L.M."/>
            <person name="Nascimento L."/>
            <person name="Pedrino M."/>
            <person name="Rabico F.O."/>
            <person name="Sanches F.C."/>
            <person name="Santos D.E."/>
            <person name="Santos C.G."/>
            <person name="Vieira J."/>
            <person name="Lopes T.F."/>
            <person name="Barchuk A.R."/>
            <person name="Hartfelder K."/>
            <person name="Simoes Z.L.P."/>
            <person name="Bitondi M.M.G."/>
            <person name="Pinheiro D.G."/>
        </authorList>
    </citation>
    <scope>NUCLEOTIDE SEQUENCE</scope>
    <source>
        <strain evidence="9">USP_RPSP 00005682</strain>
        <tissue evidence="9">Whole individual</tissue>
    </source>
</reference>
<evidence type="ECO:0000313" key="10">
    <source>
        <dbReference type="Proteomes" id="UP000655588"/>
    </source>
</evidence>
<dbReference type="EMBL" id="WNWW01000593">
    <property type="protein sequence ID" value="KAF3423046.1"/>
    <property type="molecule type" value="Genomic_DNA"/>
</dbReference>
<name>A0A833RU55_9HYME</name>
<dbReference type="GO" id="GO:0003735">
    <property type="term" value="F:structural constituent of ribosome"/>
    <property type="evidence" value="ECO:0007669"/>
    <property type="project" value="InterPro"/>
</dbReference>
<keyword evidence="10" id="KW-1185">Reference proteome</keyword>
<keyword evidence="6" id="KW-0687">Ribonucleoprotein</keyword>
<comment type="subcellular location">
    <subcellularLocation>
        <location evidence="1">Mitochondrion</location>
    </subcellularLocation>
</comment>
<organism evidence="9 10">
    <name type="scientific">Frieseomelitta varia</name>
    <dbReference type="NCBI Taxonomy" id="561572"/>
    <lineage>
        <taxon>Eukaryota</taxon>
        <taxon>Metazoa</taxon>
        <taxon>Ecdysozoa</taxon>
        <taxon>Arthropoda</taxon>
        <taxon>Hexapoda</taxon>
        <taxon>Insecta</taxon>
        <taxon>Pterygota</taxon>
        <taxon>Neoptera</taxon>
        <taxon>Endopterygota</taxon>
        <taxon>Hymenoptera</taxon>
        <taxon>Apocrita</taxon>
        <taxon>Aculeata</taxon>
        <taxon>Apoidea</taxon>
        <taxon>Anthophila</taxon>
        <taxon>Apidae</taxon>
        <taxon>Frieseomelitta</taxon>
    </lineage>
</organism>
<dbReference type="InterPro" id="IPR052143">
    <property type="entry name" value="Mitoribosomal_bL36m"/>
</dbReference>
<dbReference type="PANTHER" id="PTHR46909">
    <property type="entry name" value="39S RIBOSOMAL PROTEIN L36, MITOCHONDRIAL"/>
    <property type="match status" value="1"/>
</dbReference>
<dbReference type="SUPFAM" id="SSF57840">
    <property type="entry name" value="Ribosomal protein L36"/>
    <property type="match status" value="1"/>
</dbReference>
<proteinExistence type="inferred from homology"/>
<dbReference type="GO" id="GO:0006412">
    <property type="term" value="P:translation"/>
    <property type="evidence" value="ECO:0007669"/>
    <property type="project" value="InterPro"/>
</dbReference>
<dbReference type="InterPro" id="IPR000473">
    <property type="entry name" value="Ribosomal_bL36"/>
</dbReference>
<evidence type="ECO:0000313" key="9">
    <source>
        <dbReference type="EMBL" id="KAF3423046.1"/>
    </source>
</evidence>
<evidence type="ECO:0000256" key="8">
    <source>
        <dbReference type="ARBA" id="ARBA00035411"/>
    </source>
</evidence>
<keyword evidence="5" id="KW-0496">Mitochondrion</keyword>
<evidence type="ECO:0000256" key="1">
    <source>
        <dbReference type="ARBA" id="ARBA00004173"/>
    </source>
</evidence>
<protein>
    <recommendedName>
        <fullName evidence="7">Large ribosomal subunit protein bL36m</fullName>
    </recommendedName>
    <alternativeName>
        <fullName evidence="8">39S ribosomal protein L36, mitochondrial</fullName>
    </alternativeName>
</protein>
<evidence type="ECO:0000256" key="2">
    <source>
        <dbReference type="ARBA" id="ARBA00007645"/>
    </source>
</evidence>
<sequence>MNLYSLFKTSCQTIKCATSLRLSSAGQFTKIINRNMHHLFDKQYSNNLANVHKSKISSILLQPLLPIYNIVCGLKMKTVLRRRCKYCILMWRNDRAYIKCKAKPRHNQVERKKKEYKTWIVTYGTQTKNCILK</sequence>
<keyword evidence="4" id="KW-0689">Ribosomal protein</keyword>
<evidence type="ECO:0000256" key="6">
    <source>
        <dbReference type="ARBA" id="ARBA00023274"/>
    </source>
</evidence>
<evidence type="ECO:0000256" key="7">
    <source>
        <dbReference type="ARBA" id="ARBA00035239"/>
    </source>
</evidence>
<comment type="caution">
    <text evidence="9">The sequence shown here is derived from an EMBL/GenBank/DDBJ whole genome shotgun (WGS) entry which is preliminary data.</text>
</comment>
<evidence type="ECO:0000256" key="3">
    <source>
        <dbReference type="ARBA" id="ARBA00022946"/>
    </source>
</evidence>